<dbReference type="GO" id="GO:0003730">
    <property type="term" value="F:mRNA 3'-UTR binding"/>
    <property type="evidence" value="ECO:0007669"/>
    <property type="project" value="TreeGrafter"/>
</dbReference>
<feature type="domain" description="RRM" evidence="5">
    <location>
        <begin position="7"/>
        <end position="84"/>
    </location>
</feature>
<dbReference type="OrthoDB" id="1875751at2759"/>
<evidence type="ECO:0000313" key="7">
    <source>
        <dbReference type="Proteomes" id="UP000288216"/>
    </source>
</evidence>
<dbReference type="SUPFAM" id="SSF54928">
    <property type="entry name" value="RNA-binding domain, RBD"/>
    <property type="match status" value="2"/>
</dbReference>
<evidence type="ECO:0000256" key="2">
    <source>
        <dbReference type="ARBA" id="ARBA00022884"/>
    </source>
</evidence>
<evidence type="ECO:0000256" key="3">
    <source>
        <dbReference type="PROSITE-ProRule" id="PRU00176"/>
    </source>
</evidence>
<dbReference type="OMA" id="DFANYNQ"/>
<evidence type="ECO:0000256" key="1">
    <source>
        <dbReference type="ARBA" id="ARBA00022737"/>
    </source>
</evidence>
<proteinExistence type="predicted"/>
<feature type="domain" description="RRM" evidence="5">
    <location>
        <begin position="98"/>
        <end position="177"/>
    </location>
</feature>
<dbReference type="SMART" id="SM00360">
    <property type="entry name" value="RRM"/>
    <property type="match status" value="2"/>
</dbReference>
<keyword evidence="7" id="KW-1185">Reference proteome</keyword>
<dbReference type="FunFam" id="3.30.70.330:FF:000040">
    <property type="entry name" value="Heterogeneous nuclear ribonucleoprotein A2/B1"/>
    <property type="match status" value="1"/>
</dbReference>
<dbReference type="FunFam" id="3.30.70.330:FF:000158">
    <property type="entry name" value="heterogeneous nuclear ribonucleoprotein A3 isoform X1"/>
    <property type="match status" value="1"/>
</dbReference>
<keyword evidence="1" id="KW-0677">Repeat</keyword>
<dbReference type="Gene3D" id="3.30.70.330">
    <property type="match status" value="2"/>
</dbReference>
<comment type="caution">
    <text evidence="6">The sequence shown here is derived from an EMBL/GenBank/DDBJ whole genome shotgun (WGS) entry which is preliminary data.</text>
</comment>
<dbReference type="AlphaFoldDB" id="A0A401NIX1"/>
<dbReference type="InterPro" id="IPR035979">
    <property type="entry name" value="RBD_domain_sf"/>
</dbReference>
<dbReference type="GO" id="GO:0071013">
    <property type="term" value="C:catalytic step 2 spliceosome"/>
    <property type="evidence" value="ECO:0007669"/>
    <property type="project" value="TreeGrafter"/>
</dbReference>
<protein>
    <recommendedName>
        <fullName evidence="5">RRM domain-containing protein</fullName>
    </recommendedName>
</protein>
<dbReference type="Pfam" id="PF00076">
    <property type="entry name" value="RRM_1"/>
    <property type="match status" value="2"/>
</dbReference>
<evidence type="ECO:0000256" key="4">
    <source>
        <dbReference type="SAM" id="MobiDB-lite"/>
    </source>
</evidence>
<evidence type="ECO:0000259" key="5">
    <source>
        <dbReference type="PROSITE" id="PS50102"/>
    </source>
</evidence>
<dbReference type="PANTHER" id="PTHR48026:SF28">
    <property type="entry name" value="HETEROGENEOUS NUCLEAR RIBONUCLEOPROTEIN A0,-LIKE"/>
    <property type="match status" value="1"/>
</dbReference>
<dbReference type="STRING" id="75743.A0A401NIX1"/>
<accession>A0A401NIX1</accession>
<organism evidence="6 7">
    <name type="scientific">Scyliorhinus torazame</name>
    <name type="common">Cloudy catshark</name>
    <name type="synonym">Catulus torazame</name>
    <dbReference type="NCBI Taxonomy" id="75743"/>
    <lineage>
        <taxon>Eukaryota</taxon>
        <taxon>Metazoa</taxon>
        <taxon>Chordata</taxon>
        <taxon>Craniata</taxon>
        <taxon>Vertebrata</taxon>
        <taxon>Chondrichthyes</taxon>
        <taxon>Elasmobranchii</taxon>
        <taxon>Galeomorphii</taxon>
        <taxon>Galeoidea</taxon>
        <taxon>Carcharhiniformes</taxon>
        <taxon>Scyliorhinidae</taxon>
        <taxon>Scyliorhinus</taxon>
    </lineage>
</organism>
<name>A0A401NIX1_SCYTO</name>
<dbReference type="EMBL" id="BFAA01002426">
    <property type="protein sequence ID" value="GCB60805.1"/>
    <property type="molecule type" value="Genomic_DNA"/>
</dbReference>
<gene>
    <name evidence="6" type="ORF">scyTo_0006937</name>
</gene>
<keyword evidence="2 3" id="KW-0694">RNA-binding</keyword>
<dbReference type="Proteomes" id="UP000288216">
    <property type="component" value="Unassembled WGS sequence"/>
</dbReference>
<dbReference type="GO" id="GO:0000398">
    <property type="term" value="P:mRNA splicing, via spliceosome"/>
    <property type="evidence" value="ECO:0007669"/>
    <property type="project" value="TreeGrafter"/>
</dbReference>
<dbReference type="PANTHER" id="PTHR48026">
    <property type="entry name" value="HOMOLOGOUS TO DROSOPHILA SQD (SQUID) PROTEIN"/>
    <property type="match status" value="1"/>
</dbReference>
<dbReference type="InterPro" id="IPR000504">
    <property type="entry name" value="RRM_dom"/>
</dbReference>
<feature type="region of interest" description="Disordered" evidence="4">
    <location>
        <begin position="175"/>
        <end position="205"/>
    </location>
</feature>
<reference evidence="6 7" key="1">
    <citation type="journal article" date="2018" name="Nat. Ecol. Evol.">
        <title>Shark genomes provide insights into elasmobranch evolution and the origin of vertebrates.</title>
        <authorList>
            <person name="Hara Y"/>
            <person name="Yamaguchi K"/>
            <person name="Onimaru K"/>
            <person name="Kadota M"/>
            <person name="Koyanagi M"/>
            <person name="Keeley SD"/>
            <person name="Tatsumi K"/>
            <person name="Tanaka K"/>
            <person name="Motone F"/>
            <person name="Kageyama Y"/>
            <person name="Nozu R"/>
            <person name="Adachi N"/>
            <person name="Nishimura O"/>
            <person name="Nakagawa R"/>
            <person name="Tanegashima C"/>
            <person name="Kiyatake I"/>
            <person name="Matsumoto R"/>
            <person name="Murakumo K"/>
            <person name="Nishida K"/>
            <person name="Terakita A"/>
            <person name="Kuratani S"/>
            <person name="Sato K"/>
            <person name="Hyodo S Kuraku.S."/>
        </authorList>
    </citation>
    <scope>NUCLEOTIDE SEQUENCE [LARGE SCALE GENOMIC DNA]</scope>
</reference>
<sequence length="325" mass="36153">MAREQLCKLFVGGLSFETVEGNLRNHFEEWGKLTDCVVVQDTITRRPRGFGFVTYSSPSEADAAMAARPHVLDGRTVDLKRAVPREDSNKPGFNMKVKKIFVGGIKENLGEDDLQSYFSDYGMIEKVDVICDRETGKKRGFAFVYFDDHDSVDKAVIQKYHMINGYRCEVKKGLSKEEMQSGTRPRGRAGTFSQRNGRSNGNFGNAAGYGAQGGGGGYYTDRGNRGDVYGGYGDGGYSRRDRSFSGGSYDRIRDYGFANYGGGERGYNNENYDDMYDNFGSYSPEQSNYGPMRGGGGMEKYAGPYRGDYGASNRNRNRDYGGYAF</sequence>
<dbReference type="PROSITE" id="PS50102">
    <property type="entry name" value="RRM"/>
    <property type="match status" value="2"/>
</dbReference>
<evidence type="ECO:0000313" key="6">
    <source>
        <dbReference type="EMBL" id="GCB60805.1"/>
    </source>
</evidence>
<dbReference type="InterPro" id="IPR012677">
    <property type="entry name" value="Nucleotide-bd_a/b_plait_sf"/>
</dbReference>